<proteinExistence type="predicted"/>
<name>A0A5B7J0L3_PORTR</name>
<protein>
    <submittedName>
        <fullName evidence="1">Uncharacterized protein</fullName>
    </submittedName>
</protein>
<evidence type="ECO:0000313" key="1">
    <source>
        <dbReference type="EMBL" id="MPC86004.1"/>
    </source>
</evidence>
<keyword evidence="2" id="KW-1185">Reference proteome</keyword>
<comment type="caution">
    <text evidence="1">The sequence shown here is derived from an EMBL/GenBank/DDBJ whole genome shotgun (WGS) entry which is preliminary data.</text>
</comment>
<sequence>MEAASGCGAVVLWCCGWGG</sequence>
<accession>A0A5B7J0L3</accession>
<reference evidence="1 2" key="1">
    <citation type="submission" date="2019-05" db="EMBL/GenBank/DDBJ databases">
        <title>Another draft genome of Portunus trituberculatus and its Hox gene families provides insights of decapod evolution.</title>
        <authorList>
            <person name="Jeong J.-H."/>
            <person name="Song I."/>
            <person name="Kim S."/>
            <person name="Choi T."/>
            <person name="Kim D."/>
            <person name="Ryu S."/>
            <person name="Kim W."/>
        </authorList>
    </citation>
    <scope>NUCLEOTIDE SEQUENCE [LARGE SCALE GENOMIC DNA]</scope>
    <source>
        <tissue evidence="1">Muscle</tissue>
    </source>
</reference>
<organism evidence="1 2">
    <name type="scientific">Portunus trituberculatus</name>
    <name type="common">Swimming crab</name>
    <name type="synonym">Neptunus trituberculatus</name>
    <dbReference type="NCBI Taxonomy" id="210409"/>
    <lineage>
        <taxon>Eukaryota</taxon>
        <taxon>Metazoa</taxon>
        <taxon>Ecdysozoa</taxon>
        <taxon>Arthropoda</taxon>
        <taxon>Crustacea</taxon>
        <taxon>Multicrustacea</taxon>
        <taxon>Malacostraca</taxon>
        <taxon>Eumalacostraca</taxon>
        <taxon>Eucarida</taxon>
        <taxon>Decapoda</taxon>
        <taxon>Pleocyemata</taxon>
        <taxon>Brachyura</taxon>
        <taxon>Eubrachyura</taxon>
        <taxon>Portunoidea</taxon>
        <taxon>Portunidae</taxon>
        <taxon>Portuninae</taxon>
        <taxon>Portunus</taxon>
    </lineage>
</organism>
<dbReference type="AlphaFoldDB" id="A0A5B7J0L3"/>
<gene>
    <name evidence="1" type="ORF">E2C01_080816</name>
</gene>
<dbReference type="EMBL" id="VSRR010070250">
    <property type="protein sequence ID" value="MPC86004.1"/>
    <property type="molecule type" value="Genomic_DNA"/>
</dbReference>
<dbReference type="Proteomes" id="UP000324222">
    <property type="component" value="Unassembled WGS sequence"/>
</dbReference>
<evidence type="ECO:0000313" key="2">
    <source>
        <dbReference type="Proteomes" id="UP000324222"/>
    </source>
</evidence>